<dbReference type="Gene3D" id="1.25.70.10">
    <property type="entry name" value="Transcription termination factor 3, mitochondrial"/>
    <property type="match status" value="2"/>
</dbReference>
<dbReference type="OrthoDB" id="637682at2759"/>
<keyword evidence="5" id="KW-1185">Reference proteome</keyword>
<gene>
    <name evidence="4" type="ORF">CDL12_04869</name>
</gene>
<dbReference type="EMBL" id="NKXS01000768">
    <property type="protein sequence ID" value="PIN22420.1"/>
    <property type="molecule type" value="Genomic_DNA"/>
</dbReference>
<dbReference type="AlphaFoldDB" id="A0A2G9HYK1"/>
<dbReference type="PANTHER" id="PTHR13068">
    <property type="entry name" value="CGI-12 PROTEIN-RELATED"/>
    <property type="match status" value="1"/>
</dbReference>
<comment type="caution">
    <text evidence="4">The sequence shown here is derived from an EMBL/GenBank/DDBJ whole genome shotgun (WGS) entry which is preliminary data.</text>
</comment>
<evidence type="ECO:0000256" key="1">
    <source>
        <dbReference type="ARBA" id="ARBA00007692"/>
    </source>
</evidence>
<keyword evidence="2" id="KW-0805">Transcription regulation</keyword>
<organism evidence="4 5">
    <name type="scientific">Handroanthus impetiginosus</name>
    <dbReference type="NCBI Taxonomy" id="429701"/>
    <lineage>
        <taxon>Eukaryota</taxon>
        <taxon>Viridiplantae</taxon>
        <taxon>Streptophyta</taxon>
        <taxon>Embryophyta</taxon>
        <taxon>Tracheophyta</taxon>
        <taxon>Spermatophyta</taxon>
        <taxon>Magnoliopsida</taxon>
        <taxon>eudicotyledons</taxon>
        <taxon>Gunneridae</taxon>
        <taxon>Pentapetalae</taxon>
        <taxon>asterids</taxon>
        <taxon>lamiids</taxon>
        <taxon>Lamiales</taxon>
        <taxon>Bignoniaceae</taxon>
        <taxon>Crescentiina</taxon>
        <taxon>Tabebuia alliance</taxon>
        <taxon>Handroanthus</taxon>
    </lineage>
</organism>
<reference evidence="5" key="1">
    <citation type="journal article" date="2018" name="Gigascience">
        <title>Genome assembly of the Pink Ipe (Handroanthus impetiginosus, Bignoniaceae), a highly valued, ecologically keystone Neotropical timber forest tree.</title>
        <authorList>
            <person name="Silva-Junior O.B."/>
            <person name="Grattapaglia D."/>
            <person name="Novaes E."/>
            <person name="Collevatti R.G."/>
        </authorList>
    </citation>
    <scope>NUCLEOTIDE SEQUENCE [LARGE SCALE GENOMIC DNA]</scope>
    <source>
        <strain evidence="5">cv. UFG-1</strain>
    </source>
</reference>
<dbReference type="InterPro" id="IPR003690">
    <property type="entry name" value="MTERF"/>
</dbReference>
<evidence type="ECO:0000256" key="2">
    <source>
        <dbReference type="ARBA" id="ARBA00022472"/>
    </source>
</evidence>
<evidence type="ECO:0000256" key="3">
    <source>
        <dbReference type="ARBA" id="ARBA00022946"/>
    </source>
</evidence>
<dbReference type="Proteomes" id="UP000231279">
    <property type="component" value="Unassembled WGS sequence"/>
</dbReference>
<keyword evidence="2" id="KW-0804">Transcription</keyword>
<evidence type="ECO:0000313" key="4">
    <source>
        <dbReference type="EMBL" id="PIN22420.1"/>
    </source>
</evidence>
<proteinExistence type="inferred from homology"/>
<dbReference type="GO" id="GO:0006353">
    <property type="term" value="P:DNA-templated transcription termination"/>
    <property type="evidence" value="ECO:0007669"/>
    <property type="project" value="UniProtKB-KW"/>
</dbReference>
<sequence>MIYIHTRKNFIDLFSKNSYVLCKFHVSFSTSRKKQPMNIPKTFDFLLQKHHFSPETVSKVASVLPHLKNTQKCDSILSFLKESGFSNVQLEKVVKHTPRFLAASLERKIKPKVKIFQDLGYSAGELADLISKDPWILHRGVGKMVCALSVLKGLMRSNAEVAKLLQISGWFLTRDLTKTLVPNVKLLESCDIPLERIVNIMYLFPRFLLNEPEVMRKSVNKADEMGVCRGCKMYIHAVRVISSMTDKTWEMKLKAFRDMGFSEDDILRAFRQAPPVFIISVKKMMKIKEIVLATGKYDISYIAKNPTFLCRSIEKWHKPRLQVLEVLERKKLITDWPAFTTMFKMSEKKFFEKFVGPYIDELGDVYLAKNAVK</sequence>
<evidence type="ECO:0008006" key="6">
    <source>
        <dbReference type="Google" id="ProtNLM"/>
    </source>
</evidence>
<dbReference type="PANTHER" id="PTHR13068:SF130">
    <property type="entry name" value="TRANSCRIPTION TERMINATION FACTOR MTERF6, CHLOROPLASTIC_MITOCHONDRIAL-LIKE"/>
    <property type="match status" value="1"/>
</dbReference>
<dbReference type="GO" id="GO:0003676">
    <property type="term" value="F:nucleic acid binding"/>
    <property type="evidence" value="ECO:0007669"/>
    <property type="project" value="InterPro"/>
</dbReference>
<dbReference type="Pfam" id="PF02536">
    <property type="entry name" value="mTERF"/>
    <property type="match status" value="2"/>
</dbReference>
<keyword evidence="2" id="KW-0806">Transcription termination</keyword>
<dbReference type="SMART" id="SM00733">
    <property type="entry name" value="Mterf"/>
    <property type="match status" value="6"/>
</dbReference>
<dbReference type="STRING" id="429701.A0A2G9HYK1"/>
<accession>A0A2G9HYK1</accession>
<dbReference type="FunFam" id="1.25.70.10:FF:000001">
    <property type="entry name" value="Mitochondrial transcription termination factor-like"/>
    <property type="match status" value="1"/>
</dbReference>
<evidence type="ECO:0000313" key="5">
    <source>
        <dbReference type="Proteomes" id="UP000231279"/>
    </source>
</evidence>
<keyword evidence="3" id="KW-0809">Transit peptide</keyword>
<dbReference type="InterPro" id="IPR038538">
    <property type="entry name" value="MTERF_sf"/>
</dbReference>
<protein>
    <recommendedName>
        <fullName evidence="6">Mitochondrial transcription termination factor, mTERF</fullName>
    </recommendedName>
</protein>
<name>A0A2G9HYK1_9LAMI</name>
<comment type="similarity">
    <text evidence="1">Belongs to the mTERF family.</text>
</comment>